<dbReference type="Pfam" id="PF03625">
    <property type="entry name" value="DUF302"/>
    <property type="match status" value="1"/>
</dbReference>
<protein>
    <submittedName>
        <fullName evidence="2">DUF302 domain-containing protein</fullName>
    </submittedName>
</protein>
<evidence type="ECO:0000313" key="3">
    <source>
        <dbReference type="Proteomes" id="UP000509301"/>
    </source>
</evidence>
<evidence type="ECO:0000313" key="2">
    <source>
        <dbReference type="EMBL" id="QKQ99038.1"/>
    </source>
</evidence>
<dbReference type="CDD" id="cd14797">
    <property type="entry name" value="DUF302"/>
    <property type="match status" value="1"/>
</dbReference>
<accession>A0A6N0NT57</accession>
<dbReference type="InterPro" id="IPR035923">
    <property type="entry name" value="TT1751-like_sf"/>
</dbReference>
<dbReference type="SUPFAM" id="SSF103247">
    <property type="entry name" value="TT1751-like"/>
    <property type="match status" value="1"/>
</dbReference>
<dbReference type="Gene3D" id="3.30.310.70">
    <property type="entry name" value="TT1751-like domain"/>
    <property type="match status" value="1"/>
</dbReference>
<sequence>MIIKECKDSFDSCVQRVKERIVKAGSVIFAEIDHSKNAKEVGMELEPTKVLIFGNPRVGTILMREKREISYELPLRLVIWESSGRVQIGYRKPSHVAQEYGLNNEILKKMDEFMENITSV</sequence>
<organism evidence="2 3">
    <name type="scientific">Metallosphaera tengchongensis</name>
    <dbReference type="NCBI Taxonomy" id="1532350"/>
    <lineage>
        <taxon>Archaea</taxon>
        <taxon>Thermoproteota</taxon>
        <taxon>Thermoprotei</taxon>
        <taxon>Sulfolobales</taxon>
        <taxon>Sulfolobaceae</taxon>
        <taxon>Metallosphaera</taxon>
    </lineage>
</organism>
<dbReference type="Proteomes" id="UP000509301">
    <property type="component" value="Chromosome"/>
</dbReference>
<dbReference type="AlphaFoldDB" id="A0A6N0NT57"/>
<dbReference type="GeneID" id="55640339"/>
<dbReference type="PANTHER" id="PTHR38342">
    <property type="entry name" value="SLR5037 PROTEIN"/>
    <property type="match status" value="1"/>
</dbReference>
<feature type="domain" description="DUF302" evidence="1">
    <location>
        <begin position="32"/>
        <end position="93"/>
    </location>
</feature>
<gene>
    <name evidence="2" type="ORF">GWK48_00300</name>
</gene>
<dbReference type="InterPro" id="IPR005180">
    <property type="entry name" value="DUF302"/>
</dbReference>
<dbReference type="RefSeq" id="WP_174628540.1">
    <property type="nucleotide sequence ID" value="NZ_CP049074.1"/>
</dbReference>
<keyword evidence="3" id="KW-1185">Reference proteome</keyword>
<evidence type="ECO:0000259" key="1">
    <source>
        <dbReference type="Pfam" id="PF03625"/>
    </source>
</evidence>
<dbReference type="OrthoDB" id="157520at2157"/>
<proteinExistence type="predicted"/>
<name>A0A6N0NT57_9CREN</name>
<dbReference type="KEGG" id="mten:GWK48_00300"/>
<dbReference type="EMBL" id="CP049074">
    <property type="protein sequence ID" value="QKQ99038.1"/>
    <property type="molecule type" value="Genomic_DNA"/>
</dbReference>
<reference evidence="2 3" key="1">
    <citation type="submission" date="2020-02" db="EMBL/GenBank/DDBJ databases">
        <title>Comparative genome analysis reveals the metabolism and evolution of the thermophilic archaeal genus Metallosphaera.</title>
        <authorList>
            <person name="Jiang C."/>
        </authorList>
    </citation>
    <scope>NUCLEOTIDE SEQUENCE [LARGE SCALE GENOMIC DNA]</scope>
    <source>
        <strain evidence="2 3">Ric-A</strain>
    </source>
</reference>
<dbReference type="PANTHER" id="PTHR38342:SF2">
    <property type="entry name" value="INNER MEMBRANE OR EXPORTED"/>
    <property type="match status" value="1"/>
</dbReference>